<dbReference type="Pfam" id="PF09339">
    <property type="entry name" value="HTH_IclR"/>
    <property type="match status" value="1"/>
</dbReference>
<dbReference type="InterPro" id="IPR005471">
    <property type="entry name" value="Tscrpt_reg_IclR_N"/>
</dbReference>
<accession>A0A1I0FFF3</accession>
<evidence type="ECO:0000313" key="4">
    <source>
        <dbReference type="Proteomes" id="UP000199320"/>
    </source>
</evidence>
<dbReference type="InterPro" id="IPR036390">
    <property type="entry name" value="WH_DNA-bd_sf"/>
</dbReference>
<dbReference type="Gene3D" id="1.10.10.10">
    <property type="entry name" value="Winged helix-like DNA-binding domain superfamily/Winged helix DNA-binding domain"/>
    <property type="match status" value="1"/>
</dbReference>
<gene>
    <name evidence="3" type="ORF">SAMN04488694_108110</name>
    <name evidence="2" type="ORF">SAMN05192552_101192</name>
</gene>
<dbReference type="GO" id="GO:0006355">
    <property type="term" value="P:regulation of DNA-templated transcription"/>
    <property type="evidence" value="ECO:0007669"/>
    <property type="project" value="InterPro"/>
</dbReference>
<sequence>MSETARQLSPCTRAQRDDELGCNPGQIIDLLSDDDARAMFLSADEPTTVRELAAEHDLPLSTAYRKVDRLHESGLLTNLNRQSGETPAVYVRSADHVSVTYDEPLRIECIRNGKTLYCEP</sequence>
<name>A0A1I0FFF3_9EURY</name>
<dbReference type="Proteomes" id="UP000199320">
    <property type="component" value="Unassembled WGS sequence"/>
</dbReference>
<reference evidence="4 5" key="1">
    <citation type="submission" date="2016-10" db="EMBL/GenBank/DDBJ databases">
        <authorList>
            <person name="Varghese N."/>
            <person name="Submissions S."/>
        </authorList>
    </citation>
    <scope>NUCLEOTIDE SEQUENCE [LARGE SCALE GENOMIC DNA]</scope>
    <source>
        <strain evidence="2 5">CDM_1</strain>
        <strain evidence="4">CDM_6</strain>
    </source>
</reference>
<dbReference type="EMBL" id="FOIC01000008">
    <property type="protein sequence ID" value="SET56711.1"/>
    <property type="molecule type" value="Genomic_DNA"/>
</dbReference>
<protein>
    <submittedName>
        <fullName evidence="3">IclR helix-turn-helix domain-containing protein</fullName>
    </submittedName>
</protein>
<dbReference type="OrthoDB" id="311452at2157"/>
<evidence type="ECO:0000259" key="1">
    <source>
        <dbReference type="Pfam" id="PF09339"/>
    </source>
</evidence>
<dbReference type="Proteomes" id="UP000324021">
    <property type="component" value="Unassembled WGS sequence"/>
</dbReference>
<evidence type="ECO:0000313" key="5">
    <source>
        <dbReference type="Proteomes" id="UP000324021"/>
    </source>
</evidence>
<feature type="domain" description="HTH iclR-type" evidence="1">
    <location>
        <begin position="40"/>
        <end position="77"/>
    </location>
</feature>
<organism evidence="3 4">
    <name type="scientific">Natrinema hispanicum</name>
    <dbReference type="NCBI Taxonomy" id="392421"/>
    <lineage>
        <taxon>Archaea</taxon>
        <taxon>Methanobacteriati</taxon>
        <taxon>Methanobacteriota</taxon>
        <taxon>Stenosarchaea group</taxon>
        <taxon>Halobacteria</taxon>
        <taxon>Halobacteriales</taxon>
        <taxon>Natrialbaceae</taxon>
        <taxon>Natrinema</taxon>
    </lineage>
</organism>
<evidence type="ECO:0000313" key="3">
    <source>
        <dbReference type="EMBL" id="SET56711.1"/>
    </source>
</evidence>
<dbReference type="RefSeq" id="WP_092932614.1">
    <property type="nucleotide sequence ID" value="NZ_FMZP01000011.1"/>
</dbReference>
<dbReference type="AlphaFoldDB" id="A0A1I0FFF3"/>
<reference evidence="3" key="2">
    <citation type="submission" date="2016-10" db="EMBL/GenBank/DDBJ databases">
        <authorList>
            <person name="de Groot N.N."/>
        </authorList>
    </citation>
    <scope>NUCLEOTIDE SEQUENCE [LARGE SCALE GENOMIC DNA]</scope>
    <source>
        <strain evidence="3">CDM_6</strain>
    </source>
</reference>
<keyword evidence="4" id="KW-1185">Reference proteome</keyword>
<dbReference type="SUPFAM" id="SSF46785">
    <property type="entry name" value="Winged helix' DNA-binding domain"/>
    <property type="match status" value="1"/>
</dbReference>
<dbReference type="EMBL" id="FMZP01000011">
    <property type="protein sequence ID" value="SDD04787.1"/>
    <property type="molecule type" value="Genomic_DNA"/>
</dbReference>
<dbReference type="InterPro" id="IPR036388">
    <property type="entry name" value="WH-like_DNA-bd_sf"/>
</dbReference>
<dbReference type="GO" id="GO:0003677">
    <property type="term" value="F:DNA binding"/>
    <property type="evidence" value="ECO:0007669"/>
    <property type="project" value="InterPro"/>
</dbReference>
<evidence type="ECO:0000313" key="2">
    <source>
        <dbReference type="EMBL" id="SDD04787.1"/>
    </source>
</evidence>
<proteinExistence type="predicted"/>